<dbReference type="EMBL" id="JARRIG010000004">
    <property type="protein sequence ID" value="MFA4804556.1"/>
    <property type="molecule type" value="Genomic_DNA"/>
</dbReference>
<comment type="similarity">
    <text evidence="1">Belongs to the CTAG/PCC1 family.</text>
</comment>
<gene>
    <name evidence="3" type="primary">pcc1</name>
    <name evidence="3" type="ORF">P8X34_07390</name>
    <name evidence="2" type="ORF">TQ32_07210</name>
</gene>
<dbReference type="NCBIfam" id="NF040853">
    <property type="entry name" value="KEOPS_Pcc1"/>
    <property type="match status" value="1"/>
</dbReference>
<reference evidence="3 5" key="3">
    <citation type="submission" date="2023-03" db="EMBL/GenBank/DDBJ databases">
        <title>Speciation in Pyrococcus: adaptation to high temperature as a mechanism.</title>
        <authorList>
            <person name="Gu J."/>
        </authorList>
    </citation>
    <scope>NUCLEOTIDE SEQUENCE [LARGE SCALE GENOMIC DNA]</scope>
    <source>
        <strain evidence="3 5">LMOA34</strain>
    </source>
</reference>
<dbReference type="InterPro" id="IPR015419">
    <property type="entry name" value="CTAG/Pcc1"/>
</dbReference>
<organism evidence="2 4">
    <name type="scientific">Pyrococcus kukulkanii</name>
    <dbReference type="NCBI Taxonomy" id="1609559"/>
    <lineage>
        <taxon>Archaea</taxon>
        <taxon>Methanobacteriati</taxon>
        <taxon>Methanobacteriota</taxon>
        <taxon>Thermococci</taxon>
        <taxon>Thermococcales</taxon>
        <taxon>Thermococcaceae</taxon>
        <taxon>Pyrococcus</taxon>
    </lineage>
</organism>
<sequence>MKAKKVRGRIVIEFPSEDIAKVVYEAVLYEHLSVPYRRSEIKFKLEGKKIIIDIKATDSSAMRGTVNSYLRWIKVAMDAIDL</sequence>
<dbReference type="GeneID" id="28491612"/>
<dbReference type="RefSeq" id="WP_068322883.1">
    <property type="nucleotide sequence ID" value="NZ_CP010835.1"/>
</dbReference>
<dbReference type="Gene3D" id="3.30.310.50">
    <property type="entry name" value="Alpha-D-phosphohexomutase, C-terminal domain"/>
    <property type="match status" value="1"/>
</dbReference>
<evidence type="ECO:0000313" key="5">
    <source>
        <dbReference type="Proteomes" id="UP001571980"/>
    </source>
</evidence>
<dbReference type="NCBIfam" id="NF011470">
    <property type="entry name" value="PRK14887.1"/>
    <property type="match status" value="1"/>
</dbReference>
<dbReference type="STRING" id="1609559.TQ32_07210"/>
<dbReference type="OrthoDB" id="8982at2157"/>
<dbReference type="InterPro" id="IPR053619">
    <property type="entry name" value="KEOPS_CTAG/PCC1"/>
</dbReference>
<evidence type="ECO:0000313" key="4">
    <source>
        <dbReference type="Proteomes" id="UP000070587"/>
    </source>
</evidence>
<dbReference type="Pfam" id="PF09341">
    <property type="entry name" value="Pcc1"/>
    <property type="match status" value="1"/>
</dbReference>
<evidence type="ECO:0000313" key="2">
    <source>
        <dbReference type="EMBL" id="AMM54288.1"/>
    </source>
</evidence>
<proteinExistence type="inferred from homology"/>
<reference evidence="4" key="1">
    <citation type="submission" date="2015-02" db="EMBL/GenBank/DDBJ databases">
        <title>Pyrococcus kukulkanii sp. nov., a novel hyperthermophilic archaeon isolated from a deep-sea hydrothermal vent at the Guaymas Basin.</title>
        <authorList>
            <person name="Oger P.M."/>
            <person name="Callac N."/>
            <person name="Jebbar M."/>
            <person name="Godfroy A."/>
        </authorList>
    </citation>
    <scope>NUCLEOTIDE SEQUENCE [LARGE SCALE GENOMIC DNA]</scope>
    <source>
        <strain evidence="4">NCB100</strain>
    </source>
</reference>
<dbReference type="PATRIC" id="fig|1609559.3.peg.1514"/>
<protein>
    <submittedName>
        <fullName evidence="3">KEOPS complex subunit Pcc1</fullName>
    </submittedName>
</protein>
<reference evidence="2 4" key="2">
    <citation type="journal article" date="2016" name="Int. J. Syst. Evol. Microbiol.">
        <title>Pyrococcus kukulkanii sp. nov., a hyperthermophilic, piezophilic archaeon isolated from a deep-sea hydrothermal vent.</title>
        <authorList>
            <person name="Callac N."/>
            <person name="Oger P."/>
            <person name="Lesongeur F."/>
            <person name="Rattray J.E."/>
            <person name="Vannier P."/>
            <person name="Michoud G."/>
            <person name="Beauverger M."/>
            <person name="Gayet N."/>
            <person name="Rouxel O."/>
            <person name="Jebbar M."/>
            <person name="Godfroy A."/>
        </authorList>
    </citation>
    <scope>NUCLEOTIDE SEQUENCE [LARGE SCALE GENOMIC DNA]</scope>
    <source>
        <strain evidence="2 4">NCB100</strain>
    </source>
</reference>
<dbReference type="KEGG" id="pyc:TQ32_07210"/>
<name>A0A127BAC2_9EURY</name>
<evidence type="ECO:0000313" key="3">
    <source>
        <dbReference type="EMBL" id="MFA4804556.1"/>
    </source>
</evidence>
<evidence type="ECO:0000256" key="1">
    <source>
        <dbReference type="ARBA" id="ARBA00007073"/>
    </source>
</evidence>
<dbReference type="EMBL" id="CP010835">
    <property type="protein sequence ID" value="AMM54288.1"/>
    <property type="molecule type" value="Genomic_DNA"/>
</dbReference>
<dbReference type="Proteomes" id="UP001571980">
    <property type="component" value="Unassembled WGS sequence"/>
</dbReference>
<keyword evidence="5" id="KW-1185">Reference proteome</keyword>
<dbReference type="AlphaFoldDB" id="A0A127BAC2"/>
<accession>A0A127BAC2</accession>
<dbReference type="Proteomes" id="UP000070587">
    <property type="component" value="Chromosome"/>
</dbReference>